<feature type="domain" description="Glycosyltransferase 2-like" evidence="1">
    <location>
        <begin position="5"/>
        <end position="131"/>
    </location>
</feature>
<dbReference type="CAZy" id="GT2">
    <property type="family name" value="Glycosyltransferase Family 2"/>
</dbReference>
<accession>A5D675</accession>
<evidence type="ECO:0000313" key="3">
    <source>
        <dbReference type="Proteomes" id="UP000006556"/>
    </source>
</evidence>
<dbReference type="AlphaFoldDB" id="A5D675"/>
<dbReference type="EMBL" id="AP009389">
    <property type="protein sequence ID" value="BAF58263.1"/>
    <property type="molecule type" value="Genomic_DNA"/>
</dbReference>
<dbReference type="eggNOG" id="COG1216">
    <property type="taxonomic scope" value="Bacteria"/>
</dbReference>
<dbReference type="InterPro" id="IPR029044">
    <property type="entry name" value="Nucleotide-diphossugar_trans"/>
</dbReference>
<dbReference type="Proteomes" id="UP000006556">
    <property type="component" value="Chromosome"/>
</dbReference>
<evidence type="ECO:0000313" key="2">
    <source>
        <dbReference type="EMBL" id="BAF58263.1"/>
    </source>
</evidence>
<organism evidence="2 3">
    <name type="scientific">Pelotomaculum thermopropionicum (strain DSM 13744 / JCM 10971 / SI)</name>
    <dbReference type="NCBI Taxonomy" id="370438"/>
    <lineage>
        <taxon>Bacteria</taxon>
        <taxon>Bacillati</taxon>
        <taxon>Bacillota</taxon>
        <taxon>Clostridia</taxon>
        <taxon>Eubacteriales</taxon>
        <taxon>Desulfotomaculaceae</taxon>
        <taxon>Pelotomaculum</taxon>
    </lineage>
</organism>
<sequence>MLAAVVPARNEEKSIKKIIDTLLGLPFDLIIPVINGCTDNSYGIVMQIKSPRVAPLYFKEPLGIDVPRAMGAKAALDKGATAVLFLDGDMDGDIAASLAELIAKVNNGADMALTNCYPGEYQVRTSLLASFVLKVRSKLNREINLEHVIGAASPSHGPHAVSRRLLLSIPLKEVAMPPVTLALAAKKGLSVCVGTAVPHRALGSPDKDPAHSERIAETIIGDCLEAIRVYKNKKRHRSLGAVEYNGYNSCRRWDLLDDFLGQAGPDKVVAAPEQA</sequence>
<protein>
    <recommendedName>
        <fullName evidence="1">Glycosyltransferase 2-like domain-containing protein</fullName>
    </recommendedName>
</protein>
<reference evidence="3" key="1">
    <citation type="journal article" date="2008" name="Genome Res.">
        <title>The genome of Pelotomaculum thermopropionicum reveals niche-associated evolution in anaerobic microbiota.</title>
        <authorList>
            <person name="Kosaka T."/>
            <person name="Kato S."/>
            <person name="Shimoyama T."/>
            <person name="Ishii S."/>
            <person name="Abe T."/>
            <person name="Watanabe K."/>
        </authorList>
    </citation>
    <scope>NUCLEOTIDE SEQUENCE [LARGE SCALE GENOMIC DNA]</scope>
    <source>
        <strain evidence="3">DSM 13744 / JCM 10971 / SI</strain>
    </source>
</reference>
<dbReference type="HOGENOM" id="CLU_986004_0_0_9"/>
<name>A5D675_PELTS</name>
<dbReference type="KEGG" id="pth:PTH_0082"/>
<evidence type="ECO:0000259" key="1">
    <source>
        <dbReference type="Pfam" id="PF00535"/>
    </source>
</evidence>
<dbReference type="STRING" id="370438.PTH_0082"/>
<dbReference type="Gene3D" id="3.90.550.10">
    <property type="entry name" value="Spore Coat Polysaccharide Biosynthesis Protein SpsA, Chain A"/>
    <property type="match status" value="1"/>
</dbReference>
<dbReference type="CDD" id="cd00761">
    <property type="entry name" value="Glyco_tranf_GTA_type"/>
    <property type="match status" value="1"/>
</dbReference>
<keyword evidence="3" id="KW-1185">Reference proteome</keyword>
<gene>
    <name evidence="2" type="ordered locus">PTH_0082</name>
</gene>
<dbReference type="SUPFAM" id="SSF53448">
    <property type="entry name" value="Nucleotide-diphospho-sugar transferases"/>
    <property type="match status" value="1"/>
</dbReference>
<dbReference type="Pfam" id="PF00535">
    <property type="entry name" value="Glycos_transf_2"/>
    <property type="match status" value="1"/>
</dbReference>
<proteinExistence type="predicted"/>
<dbReference type="InterPro" id="IPR001173">
    <property type="entry name" value="Glyco_trans_2-like"/>
</dbReference>